<dbReference type="GO" id="GO:0031080">
    <property type="term" value="C:nuclear pore outer ring"/>
    <property type="evidence" value="ECO:0007669"/>
    <property type="project" value="TreeGrafter"/>
</dbReference>
<proteinExistence type="inferred from homology"/>
<evidence type="ECO:0000256" key="10">
    <source>
        <dbReference type="ARBA" id="ARBA00022990"/>
    </source>
</evidence>
<evidence type="ECO:0000256" key="11">
    <source>
        <dbReference type="ARBA" id="ARBA00023010"/>
    </source>
</evidence>
<dbReference type="EMBL" id="OU963864">
    <property type="protein sequence ID" value="CAH0386713.1"/>
    <property type="molecule type" value="Genomic_DNA"/>
</dbReference>
<dbReference type="PANTHER" id="PTHR13003:SF2">
    <property type="entry name" value="NUCLEAR PORE COMPLEX PROTEIN NUP107"/>
    <property type="match status" value="1"/>
</dbReference>
<dbReference type="InterPro" id="IPR007252">
    <property type="entry name" value="Nup84/Nup107"/>
</dbReference>
<dbReference type="GO" id="GO:0000776">
    <property type="term" value="C:kinetochore"/>
    <property type="evidence" value="ECO:0007669"/>
    <property type="project" value="UniProtKB-KW"/>
</dbReference>
<evidence type="ECO:0000256" key="6">
    <source>
        <dbReference type="ARBA" id="ARBA00022553"/>
    </source>
</evidence>
<dbReference type="FunFam" id="1.10.3450.20:FF:000001">
    <property type="entry name" value="Nuclear pore complex protein"/>
    <property type="match status" value="1"/>
</dbReference>
<keyword evidence="11 18" id="KW-0811">Translocation</keyword>
<evidence type="ECO:0000256" key="17">
    <source>
        <dbReference type="ARBA" id="ARBA00063956"/>
    </source>
</evidence>
<dbReference type="Pfam" id="PF04121">
    <property type="entry name" value="Nup84_Nup100"/>
    <property type="match status" value="1"/>
</dbReference>
<keyword evidence="12 18" id="KW-0906">Nuclear pore complex</keyword>
<keyword evidence="13 18" id="KW-0472">Membrane</keyword>
<organism evidence="19 20">
    <name type="scientific">Bemisia tabaci</name>
    <name type="common">Sweetpotato whitefly</name>
    <name type="synonym">Aleurodes tabaci</name>
    <dbReference type="NCBI Taxonomy" id="7038"/>
    <lineage>
        <taxon>Eukaryota</taxon>
        <taxon>Metazoa</taxon>
        <taxon>Ecdysozoa</taxon>
        <taxon>Arthropoda</taxon>
        <taxon>Hexapoda</taxon>
        <taxon>Insecta</taxon>
        <taxon>Pterygota</taxon>
        <taxon>Neoptera</taxon>
        <taxon>Paraneoptera</taxon>
        <taxon>Hemiptera</taxon>
        <taxon>Sternorrhyncha</taxon>
        <taxon>Aleyrodoidea</taxon>
        <taxon>Aleyrodidae</taxon>
        <taxon>Aleyrodinae</taxon>
        <taxon>Bemisia</taxon>
    </lineage>
</organism>
<keyword evidence="10" id="KW-0007">Acetylation</keyword>
<accession>A0A9P0A968</accession>
<keyword evidence="7" id="KW-0509">mRNA transport</keyword>
<evidence type="ECO:0000256" key="1">
    <source>
        <dbReference type="ARBA" id="ARBA00004629"/>
    </source>
</evidence>
<dbReference type="GO" id="GO:0000973">
    <property type="term" value="P:post-transcriptional tethering of RNA polymerase II gene DNA at nuclear periphery"/>
    <property type="evidence" value="ECO:0007669"/>
    <property type="project" value="TreeGrafter"/>
</dbReference>
<keyword evidence="9" id="KW-0653">Protein transport</keyword>
<keyword evidence="5" id="KW-0488">Methylation</keyword>
<evidence type="ECO:0000256" key="4">
    <source>
        <dbReference type="ARBA" id="ARBA00022454"/>
    </source>
</evidence>
<comment type="subunit">
    <text evidence="17">Part of the nuclear pore complex (NPC). Forms part of the Nup160 subcomplex in the nuclear pore which is composed of NUP160, NUP133, NUP107 and Nup96; this complex plays a role in RNA export and in tethering Nup98 and NUP153 to the nucleus. Does not interact with TPR. Interacts with ZNF106.</text>
</comment>
<evidence type="ECO:0000256" key="14">
    <source>
        <dbReference type="ARBA" id="ARBA00023242"/>
    </source>
</evidence>
<comment type="function">
    <text evidence="16">Plays a role in the nuclear pore complex (NPC) assembly and/or maintenance. Required for the assembly of peripheral proteins into the NPC. May anchor NUP62 to the NPC. Involved in nephrogenesis.</text>
</comment>
<keyword evidence="6" id="KW-0597">Phosphoprotein</keyword>
<comment type="subcellular location">
    <subcellularLocation>
        <location evidence="1">Chromosome</location>
        <location evidence="1">Centromere</location>
        <location evidence="1">Kinetochore</location>
    </subcellularLocation>
    <subcellularLocation>
        <location evidence="18">Nucleus</location>
        <location evidence="18">Nuclear pore complex</location>
    </subcellularLocation>
    <subcellularLocation>
        <location evidence="18">Nucleus membrane</location>
    </subcellularLocation>
</comment>
<evidence type="ECO:0000256" key="5">
    <source>
        <dbReference type="ARBA" id="ARBA00022481"/>
    </source>
</evidence>
<protein>
    <recommendedName>
        <fullName evidence="18">Nuclear pore complex protein</fullName>
    </recommendedName>
</protein>
<dbReference type="AlphaFoldDB" id="A0A9P0A968"/>
<sequence length="847" mass="96874">MNSSSLFKSSFRGLDDTLSSLPSSVQASHARREKALASSFLNDSDVYSHRPSKYLNDLSITINQNEMSELFDSTVATTTTKQPDTVCDSLFREFQEILESHSSSGQIFQTISDLEQNCTNAIEILSENKFNSSAELSRLELERNTWRLLNALYQNRLNPDNMDEDEAMNLFSPSDRDTVALILNNSNRLREWQLVIDWLEKCAADQSKRAMQPMVGHFLDKTVGWENTLYQLQNTQITYQSSRPIITELDPDAPARQKKPLHDLDAEDETRLFEQILAEIRCGRLDSAQSLCYHCGQPWRAAILEGWRLYHDPNYTAADSSELYPIEGNPNRGIWKLCAYRLSEESKCSPIWRGILGALCGNIRALLPVCKQWEDLLWAYVKVLVDVQVEKELRSYSTAAPMPPAYWNYQLSMDEIFQELSGNPDFKIRNEAQKPSRIIQQLLILNRPSELMSTMAQWVTQEACDPHLIRTAAHLVLILRLLGQSFSSASSDTILRAYVKVLMNLRDPNLVAYYTATLSRDDQISLYSQFLETITGLEERAACLEAASVCSLPVEVIVQKVVENSRLKESDLSTTLVPETSEEDNAKISALDWIVFYESQRAEALWQTNALVRYFISHDKLDAARKAFDKIPPNSVVLVLTQHHCSVIDDVTDFSRMPSRVNCAVREFLCYKAYLAAEESFVDWFKLLNERPQMLNELPETATYSEKVAYEHLIAQYKNEYKRWKLALDHQTKAVKETFHNMILFPDGGWLRDPPNTEQDDPTRAHQMAALRKLCIPKMVLLLHKVLHSNGDYQECIQLSELVVDETHKIYKEYGKQELNELLLKICDSSAALLDENKDAFGYPLSS</sequence>
<reference evidence="19" key="1">
    <citation type="submission" date="2021-12" db="EMBL/GenBank/DDBJ databases">
        <authorList>
            <person name="King R."/>
        </authorList>
    </citation>
    <scope>NUCLEOTIDE SEQUENCE</scope>
</reference>
<gene>
    <name evidence="19" type="ORF">BEMITA_LOCUS5791</name>
</gene>
<evidence type="ECO:0000256" key="2">
    <source>
        <dbReference type="ARBA" id="ARBA00009510"/>
    </source>
</evidence>
<dbReference type="KEGG" id="btab:109031126"/>
<evidence type="ECO:0000256" key="15">
    <source>
        <dbReference type="ARBA" id="ARBA00023328"/>
    </source>
</evidence>
<dbReference type="Gene3D" id="1.20.190.50">
    <property type="match status" value="1"/>
</dbReference>
<evidence type="ECO:0000256" key="7">
    <source>
        <dbReference type="ARBA" id="ARBA00022816"/>
    </source>
</evidence>
<comment type="function">
    <text evidence="18">Functions as a component of the nuclear pore complex (NPC).</text>
</comment>
<name>A0A9P0A968_BEMTA</name>
<evidence type="ECO:0000313" key="19">
    <source>
        <dbReference type="EMBL" id="CAH0386713.1"/>
    </source>
</evidence>
<evidence type="ECO:0000256" key="13">
    <source>
        <dbReference type="ARBA" id="ARBA00023136"/>
    </source>
</evidence>
<dbReference type="GO" id="GO:0031965">
    <property type="term" value="C:nuclear membrane"/>
    <property type="evidence" value="ECO:0007669"/>
    <property type="project" value="UniProtKB-SubCell"/>
</dbReference>
<comment type="similarity">
    <text evidence="2 18">Belongs to the nucleoporin Nup84/Nup107 family.</text>
</comment>
<dbReference type="FunFam" id="1.20.190.50:FF:000001">
    <property type="entry name" value="Nuclear pore complex protein"/>
    <property type="match status" value="1"/>
</dbReference>
<keyword evidence="3 18" id="KW-0813">Transport</keyword>
<dbReference type="PANTHER" id="PTHR13003">
    <property type="entry name" value="NUP107-RELATED"/>
    <property type="match status" value="1"/>
</dbReference>
<dbReference type="Gene3D" id="1.10.3450.20">
    <property type="match status" value="1"/>
</dbReference>
<dbReference type="GO" id="GO:0006406">
    <property type="term" value="P:mRNA export from nucleus"/>
    <property type="evidence" value="ECO:0007669"/>
    <property type="project" value="TreeGrafter"/>
</dbReference>
<evidence type="ECO:0000256" key="12">
    <source>
        <dbReference type="ARBA" id="ARBA00023132"/>
    </source>
</evidence>
<evidence type="ECO:0000256" key="3">
    <source>
        <dbReference type="ARBA" id="ARBA00022448"/>
    </source>
</evidence>
<keyword evidence="8" id="KW-0995">Kinetochore</keyword>
<keyword evidence="20" id="KW-1185">Reference proteome</keyword>
<dbReference type="Proteomes" id="UP001152759">
    <property type="component" value="Chromosome 3"/>
</dbReference>
<evidence type="ECO:0000256" key="16">
    <source>
        <dbReference type="ARBA" id="ARBA00056880"/>
    </source>
</evidence>
<dbReference type="GO" id="GO:0017056">
    <property type="term" value="F:structural constituent of nuclear pore"/>
    <property type="evidence" value="ECO:0007669"/>
    <property type="project" value="UniProtKB-UniRule"/>
</dbReference>
<evidence type="ECO:0000256" key="8">
    <source>
        <dbReference type="ARBA" id="ARBA00022838"/>
    </source>
</evidence>
<evidence type="ECO:0000313" key="20">
    <source>
        <dbReference type="Proteomes" id="UP001152759"/>
    </source>
</evidence>
<dbReference type="GO" id="GO:0006606">
    <property type="term" value="P:protein import into nucleus"/>
    <property type="evidence" value="ECO:0007669"/>
    <property type="project" value="TreeGrafter"/>
</dbReference>
<evidence type="ECO:0000256" key="18">
    <source>
        <dbReference type="RuleBase" id="RU365072"/>
    </source>
</evidence>
<keyword evidence="4" id="KW-0158">Chromosome</keyword>
<keyword evidence="15" id="KW-0137">Centromere</keyword>
<evidence type="ECO:0000256" key="9">
    <source>
        <dbReference type="ARBA" id="ARBA00022927"/>
    </source>
</evidence>
<keyword evidence="14 18" id="KW-0539">Nucleus</keyword>